<dbReference type="AlphaFoldDB" id="A0A834T8J8"/>
<reference evidence="2" key="1">
    <citation type="submission" date="2020-09" db="EMBL/GenBank/DDBJ databases">
        <title>Genome-Enabled Discovery of Anthraquinone Biosynthesis in Senna tora.</title>
        <authorList>
            <person name="Kang S.-H."/>
            <person name="Pandey R.P."/>
            <person name="Lee C.-M."/>
            <person name="Sim J.-S."/>
            <person name="Jeong J.-T."/>
            <person name="Choi B.-S."/>
            <person name="Jung M."/>
            <person name="Ginzburg D."/>
            <person name="Zhao K."/>
            <person name="Won S.Y."/>
            <person name="Oh T.-J."/>
            <person name="Yu Y."/>
            <person name="Kim N.-H."/>
            <person name="Lee O.R."/>
            <person name="Lee T.-H."/>
            <person name="Bashyal P."/>
            <person name="Kim T.-S."/>
            <person name="Lee W.-H."/>
            <person name="Kawkins C."/>
            <person name="Kim C.-K."/>
            <person name="Kim J.S."/>
            <person name="Ahn B.O."/>
            <person name="Rhee S.Y."/>
            <person name="Sohng J.K."/>
        </authorList>
    </citation>
    <scope>NUCLEOTIDE SEQUENCE</scope>
    <source>
        <tissue evidence="2">Leaf</tissue>
    </source>
</reference>
<comment type="caution">
    <text evidence="2">The sequence shown here is derived from an EMBL/GenBank/DDBJ whole genome shotgun (WGS) entry which is preliminary data.</text>
</comment>
<evidence type="ECO:0000256" key="1">
    <source>
        <dbReference type="SAM" id="MobiDB-lite"/>
    </source>
</evidence>
<evidence type="ECO:0000313" key="3">
    <source>
        <dbReference type="Proteomes" id="UP000634136"/>
    </source>
</evidence>
<feature type="region of interest" description="Disordered" evidence="1">
    <location>
        <begin position="1"/>
        <end position="28"/>
    </location>
</feature>
<organism evidence="2 3">
    <name type="scientific">Senna tora</name>
    <dbReference type="NCBI Taxonomy" id="362788"/>
    <lineage>
        <taxon>Eukaryota</taxon>
        <taxon>Viridiplantae</taxon>
        <taxon>Streptophyta</taxon>
        <taxon>Embryophyta</taxon>
        <taxon>Tracheophyta</taxon>
        <taxon>Spermatophyta</taxon>
        <taxon>Magnoliopsida</taxon>
        <taxon>eudicotyledons</taxon>
        <taxon>Gunneridae</taxon>
        <taxon>Pentapetalae</taxon>
        <taxon>rosids</taxon>
        <taxon>fabids</taxon>
        <taxon>Fabales</taxon>
        <taxon>Fabaceae</taxon>
        <taxon>Caesalpinioideae</taxon>
        <taxon>Cassia clade</taxon>
        <taxon>Senna</taxon>
    </lineage>
</organism>
<name>A0A834T8J8_9FABA</name>
<keyword evidence="3" id="KW-1185">Reference proteome</keyword>
<sequence length="28" mass="3330">MERRERRKEGTRRNAAVEVDLNNVEDEG</sequence>
<evidence type="ECO:0000313" key="2">
    <source>
        <dbReference type="EMBL" id="KAF7817080.1"/>
    </source>
</evidence>
<dbReference type="Proteomes" id="UP000634136">
    <property type="component" value="Unassembled WGS sequence"/>
</dbReference>
<accession>A0A834T8J8</accession>
<protein>
    <submittedName>
        <fullName evidence="2">Uncharacterized protein</fullName>
    </submittedName>
</protein>
<gene>
    <name evidence="2" type="ORF">G2W53_031049</name>
</gene>
<feature type="compositionally biased region" description="Basic and acidic residues" evidence="1">
    <location>
        <begin position="1"/>
        <end position="12"/>
    </location>
</feature>
<proteinExistence type="predicted"/>
<dbReference type="EMBL" id="JAAIUW010000009">
    <property type="protein sequence ID" value="KAF7817080.1"/>
    <property type="molecule type" value="Genomic_DNA"/>
</dbReference>